<accession>A0ABP7ZQC4</accession>
<organism evidence="2 3">
    <name type="scientific">Gryllotalpicola koreensis</name>
    <dbReference type="NCBI Taxonomy" id="993086"/>
    <lineage>
        <taxon>Bacteria</taxon>
        <taxon>Bacillati</taxon>
        <taxon>Actinomycetota</taxon>
        <taxon>Actinomycetes</taxon>
        <taxon>Micrococcales</taxon>
        <taxon>Microbacteriaceae</taxon>
        <taxon>Gryllotalpicola</taxon>
    </lineage>
</organism>
<feature type="compositionally biased region" description="Low complexity" evidence="1">
    <location>
        <begin position="364"/>
        <end position="379"/>
    </location>
</feature>
<feature type="compositionally biased region" description="Basic residues" evidence="1">
    <location>
        <begin position="345"/>
        <end position="363"/>
    </location>
</feature>
<evidence type="ECO:0000313" key="2">
    <source>
        <dbReference type="EMBL" id="GAA4167818.1"/>
    </source>
</evidence>
<dbReference type="EMBL" id="BAABBW010000001">
    <property type="protein sequence ID" value="GAA4167818.1"/>
    <property type="molecule type" value="Genomic_DNA"/>
</dbReference>
<proteinExistence type="predicted"/>
<sequence>MTRPRHRASTARHTHNWLLSTVAAGLAVLVMSTLSPLGTTAAWSDFAPLREDASIGAGQPILNIAGLEGAEEGLEHQYTSDALTKTADHVRLENVGNVALTRFDATRELSGDSTLPLHSETYFEWTFTRNGGATPPTDWSGWLSELAGLTLQPGEVAEYTVTTALRDVSSLNRFPNSNAVTTLYVGARAANYGAHTATNWSITTGIGFSQSTGHPPPQVELPANAGWFLGDANEGAPYHTLHFVVTAFPTSFNMGSLVEIYAVNNPSEKLLGGWQSFAYHPYFHIAGGDLLSVVPNPGPQVIWIEARANGAVIARAPCGSFARAARSQCGETSIRRSLSAQSHSPLRRRRRHQRSPRSSHPSRSRSTSPRRCQPPSRNSHPSRRERPRNPRPNPRSPHRNPSSLSKRRPTKRLWPSRSMR</sequence>
<evidence type="ECO:0000313" key="3">
    <source>
        <dbReference type="Proteomes" id="UP001501079"/>
    </source>
</evidence>
<protein>
    <submittedName>
        <fullName evidence="2">Uncharacterized protein</fullName>
    </submittedName>
</protein>
<keyword evidence="3" id="KW-1185">Reference proteome</keyword>
<feature type="compositionally biased region" description="Polar residues" evidence="1">
    <location>
        <begin position="329"/>
        <end position="340"/>
    </location>
</feature>
<feature type="region of interest" description="Disordered" evidence="1">
    <location>
        <begin position="329"/>
        <end position="420"/>
    </location>
</feature>
<evidence type="ECO:0000256" key="1">
    <source>
        <dbReference type="SAM" id="MobiDB-lite"/>
    </source>
</evidence>
<dbReference type="RefSeq" id="WP_344751403.1">
    <property type="nucleotide sequence ID" value="NZ_BAABBW010000001.1"/>
</dbReference>
<comment type="caution">
    <text evidence="2">The sequence shown here is derived from an EMBL/GenBank/DDBJ whole genome shotgun (WGS) entry which is preliminary data.</text>
</comment>
<dbReference type="Proteomes" id="UP001501079">
    <property type="component" value="Unassembled WGS sequence"/>
</dbReference>
<name>A0ABP7ZQC4_9MICO</name>
<reference evidence="3" key="1">
    <citation type="journal article" date="2019" name="Int. J. Syst. Evol. Microbiol.">
        <title>The Global Catalogue of Microorganisms (GCM) 10K type strain sequencing project: providing services to taxonomists for standard genome sequencing and annotation.</title>
        <authorList>
            <consortium name="The Broad Institute Genomics Platform"/>
            <consortium name="The Broad Institute Genome Sequencing Center for Infectious Disease"/>
            <person name="Wu L."/>
            <person name="Ma J."/>
        </authorList>
    </citation>
    <scope>NUCLEOTIDE SEQUENCE [LARGE SCALE GENOMIC DNA]</scope>
    <source>
        <strain evidence="3">JCM 17591</strain>
    </source>
</reference>
<gene>
    <name evidence="2" type="ORF">GCM10022287_01940</name>
</gene>